<organism evidence="1 2">
    <name type="scientific">Kribbella sandramycini</name>
    <dbReference type="NCBI Taxonomy" id="60450"/>
    <lineage>
        <taxon>Bacteria</taxon>
        <taxon>Bacillati</taxon>
        <taxon>Actinomycetota</taxon>
        <taxon>Actinomycetes</taxon>
        <taxon>Propionibacteriales</taxon>
        <taxon>Kribbellaceae</taxon>
        <taxon>Kribbella</taxon>
    </lineage>
</organism>
<evidence type="ECO:0008006" key="3">
    <source>
        <dbReference type="Google" id="ProtNLM"/>
    </source>
</evidence>
<keyword evidence="2" id="KW-1185">Reference proteome</keyword>
<dbReference type="RefSeq" id="WP_238358342.1">
    <property type="nucleotide sequence ID" value="NZ_JACHKF010000001.1"/>
</dbReference>
<evidence type="ECO:0000313" key="2">
    <source>
        <dbReference type="Proteomes" id="UP000534306"/>
    </source>
</evidence>
<dbReference type="AlphaFoldDB" id="A0A7Y4L3C7"/>
<evidence type="ECO:0000313" key="1">
    <source>
        <dbReference type="EMBL" id="NOL43559.1"/>
    </source>
</evidence>
<protein>
    <recommendedName>
        <fullName evidence="3">Ig-like domain-containing protein</fullName>
    </recommendedName>
</protein>
<reference evidence="1 2" key="1">
    <citation type="submission" date="2020-05" db="EMBL/GenBank/DDBJ databases">
        <title>Genome sequence of Kribbella sandramycini ATCC 39419.</title>
        <authorList>
            <person name="Maclea K.S."/>
            <person name="Fair J.L."/>
        </authorList>
    </citation>
    <scope>NUCLEOTIDE SEQUENCE [LARGE SCALE GENOMIC DNA]</scope>
    <source>
        <strain evidence="1 2">ATCC 39419</strain>
    </source>
</reference>
<dbReference type="Gene3D" id="2.60.40.2700">
    <property type="match status" value="2"/>
</dbReference>
<name>A0A7Y4L3C7_9ACTN</name>
<comment type="caution">
    <text evidence="1">The sequence shown here is derived from an EMBL/GenBank/DDBJ whole genome shotgun (WGS) entry which is preliminary data.</text>
</comment>
<dbReference type="Proteomes" id="UP000534306">
    <property type="component" value="Unassembled WGS sequence"/>
</dbReference>
<proteinExistence type="predicted"/>
<accession>A0A7Y4L3C7</accession>
<gene>
    <name evidence="1" type="ORF">HPO96_25260</name>
</gene>
<sequence>MSNPDGCLSLAIAPFGDPHGAIASGPLAGGATDCRSITVAAGRYSVREGGHNQAGWQVYTRAGEPVGCGSDDCELPAGAYTLLVENSPEAEKDGTFNLAVTDLSSTEGCAPQINTRWDTPAPLRTQSAPIQLDCQPIDGKAGERLLTEIRGVDGAPGEGDSWIVDPTGAEACTEDSRHDGCVLQGDGPFRVLSTRDHPDPGSYVLDLGRLSDPVGCEPAVLSTFGTPGAAAASSRCRELTVTTATTYTIDSRTLADQSVGRGAYGIDGLERCADMRRCRLEPGKYTVIAPVGRRVALFTTTATAGCEVQPADTLAARNGNLASETQYDCLQLQAPAGARIALTEPVGSAVTDGYVVDSTGRDQCGWNSRTYEHVVICELTGTAPFRVVVHQRLDEPDGSQYHLTVTRLDQATGCPAFPQSDFAAPGGVTVALRPERFVACLAIPADGHAAKETLEHVRTGSIGSATTLAVTADSDQTCVGREGMAWFEFCDYETGKAVTIFVIGSADTASHRISRRDMTSTARGCTAVTATAVGGISGSGTVPDASVIRCFKITGATSDRFSINARDAKGSIVASVFAPNGDYVCKTYSETRCLATGSTGYQVMVFNDPGTGTAGAFTLEAYRIGGAAGPAPDCTKLDSAYGFGPLTGELTNSKRTVCVAFPMKQDKKLVGQARNQVPNSLLPIFTPYGTDSNDNCTSYAGEDGRFDCEGSRTDFWMQSILLSLPESGETSLKYLLKAECETPLCGGATFGVTGAAPTSAAAGVPVAVSLNGKSLHLKDVVRFKAAGKPDVVGVVKSVSADRTAASVTVDLAGAAVGPRSLVVESFAGGSATLANAFTVTPPALVNTKAPTVVAPVRVGDVVKVNVGAWSPAASSYTYQWRDNGAAIRGAGAATYTPAAGMVGRSLSVTVTAVRSGYASKAVTTAGVVVGVGAAPKASKGPVVTGAYKVGKTVSASTGTWAPACTSVKFQWYLAGKAISGGTKASLALTAAMGKKAVHVGVTCARAGHASGVASTRPVTVAV</sequence>
<dbReference type="EMBL" id="JABJRC010000006">
    <property type="protein sequence ID" value="NOL43559.1"/>
    <property type="molecule type" value="Genomic_DNA"/>
</dbReference>